<evidence type="ECO:0008006" key="7">
    <source>
        <dbReference type="Google" id="ProtNLM"/>
    </source>
</evidence>
<dbReference type="AlphaFoldDB" id="A0A1G2EXJ3"/>
<dbReference type="GO" id="GO:0030170">
    <property type="term" value="F:pyridoxal phosphate binding"/>
    <property type="evidence" value="ECO:0007669"/>
    <property type="project" value="InterPro"/>
</dbReference>
<reference evidence="5 6" key="1">
    <citation type="journal article" date="2016" name="Nat. Commun.">
        <title>Thousands of microbial genomes shed light on interconnected biogeochemical processes in an aquifer system.</title>
        <authorList>
            <person name="Anantharaman K."/>
            <person name="Brown C.T."/>
            <person name="Hug L.A."/>
            <person name="Sharon I."/>
            <person name="Castelle C.J."/>
            <person name="Probst A.J."/>
            <person name="Thomas B.C."/>
            <person name="Singh A."/>
            <person name="Wilkins M.J."/>
            <person name="Karaoz U."/>
            <person name="Brodie E.L."/>
            <person name="Williams K.H."/>
            <person name="Hubbard S.S."/>
            <person name="Banfield J.F."/>
        </authorList>
    </citation>
    <scope>NUCLEOTIDE SEQUENCE [LARGE SCALE GENOMIC DNA]</scope>
</reference>
<proteinExistence type="inferred from homology"/>
<dbReference type="Pfam" id="PF00202">
    <property type="entry name" value="Aminotran_3"/>
    <property type="match status" value="1"/>
</dbReference>
<dbReference type="PIRSF" id="PIRSF000521">
    <property type="entry name" value="Transaminase_4ab_Lys_Orn"/>
    <property type="match status" value="1"/>
</dbReference>
<keyword evidence="3 4" id="KW-0663">Pyridoxal phosphate</keyword>
<comment type="caution">
    <text evidence="5">The sequence shown here is derived from an EMBL/GenBank/DDBJ whole genome shotgun (WGS) entry which is preliminary data.</text>
</comment>
<dbReference type="InterPro" id="IPR050103">
    <property type="entry name" value="Class-III_PLP-dep_AT"/>
</dbReference>
<dbReference type="CDD" id="cd00610">
    <property type="entry name" value="OAT_like"/>
    <property type="match status" value="1"/>
</dbReference>
<dbReference type="InterPro" id="IPR005814">
    <property type="entry name" value="Aminotrans_3"/>
</dbReference>
<dbReference type="Proteomes" id="UP000178428">
    <property type="component" value="Unassembled WGS sequence"/>
</dbReference>
<evidence type="ECO:0000313" key="5">
    <source>
        <dbReference type="EMBL" id="OGZ30525.1"/>
    </source>
</evidence>
<dbReference type="InterPro" id="IPR015422">
    <property type="entry name" value="PyrdxlP-dep_Trfase_small"/>
</dbReference>
<dbReference type="InterPro" id="IPR015424">
    <property type="entry name" value="PyrdxlP-dep_Trfase"/>
</dbReference>
<dbReference type="Gene3D" id="3.90.1150.10">
    <property type="entry name" value="Aspartate Aminotransferase, domain 1"/>
    <property type="match status" value="1"/>
</dbReference>
<dbReference type="GO" id="GO:0042802">
    <property type="term" value="F:identical protein binding"/>
    <property type="evidence" value="ECO:0007669"/>
    <property type="project" value="TreeGrafter"/>
</dbReference>
<evidence type="ECO:0000256" key="2">
    <source>
        <dbReference type="ARBA" id="ARBA00008954"/>
    </source>
</evidence>
<evidence type="ECO:0000256" key="1">
    <source>
        <dbReference type="ARBA" id="ARBA00001933"/>
    </source>
</evidence>
<dbReference type="PANTHER" id="PTHR11986">
    <property type="entry name" value="AMINOTRANSFERASE CLASS III"/>
    <property type="match status" value="1"/>
</dbReference>
<comment type="cofactor">
    <cofactor evidence="1">
        <name>pyridoxal 5'-phosphate</name>
        <dbReference type="ChEBI" id="CHEBI:597326"/>
    </cofactor>
</comment>
<dbReference type="InterPro" id="IPR015421">
    <property type="entry name" value="PyrdxlP-dep_Trfase_major"/>
</dbReference>
<protein>
    <recommendedName>
        <fullName evidence="7">4-aminobutyrate aminotransferase</fullName>
    </recommendedName>
</protein>
<evidence type="ECO:0000313" key="6">
    <source>
        <dbReference type="Proteomes" id="UP000178428"/>
    </source>
</evidence>
<evidence type="ECO:0000256" key="3">
    <source>
        <dbReference type="ARBA" id="ARBA00022898"/>
    </source>
</evidence>
<organism evidence="5 6">
    <name type="scientific">Candidatus Niyogibacteria bacterium RIFCSPLOWO2_02_FULL_45_13</name>
    <dbReference type="NCBI Taxonomy" id="1801725"/>
    <lineage>
        <taxon>Bacteria</taxon>
        <taxon>Candidatus Niyogiibacteriota</taxon>
    </lineage>
</organism>
<dbReference type="PANTHER" id="PTHR11986:SF58">
    <property type="entry name" value="LEUCINE_METHIONINE RACEMASE"/>
    <property type="match status" value="1"/>
</dbReference>
<dbReference type="GO" id="GO:0008483">
    <property type="term" value="F:transaminase activity"/>
    <property type="evidence" value="ECO:0007669"/>
    <property type="project" value="InterPro"/>
</dbReference>
<accession>A0A1G2EXJ3</accession>
<gene>
    <name evidence="5" type="ORF">A3J00_03560</name>
</gene>
<dbReference type="SUPFAM" id="SSF53383">
    <property type="entry name" value="PLP-dependent transferases"/>
    <property type="match status" value="1"/>
</dbReference>
<dbReference type="Gene3D" id="3.40.640.10">
    <property type="entry name" value="Type I PLP-dependent aspartate aminotransferase-like (Major domain)"/>
    <property type="match status" value="1"/>
</dbReference>
<dbReference type="STRING" id="1801725.A3J00_03560"/>
<dbReference type="EMBL" id="MHMR01000020">
    <property type="protein sequence ID" value="OGZ30525.1"/>
    <property type="molecule type" value="Genomic_DNA"/>
</dbReference>
<sequence length="433" mass="47852">MPEKICPGPNTAKESKRAKRLIAPTTQNFDFALGRARGVTSCWVMDEDGEKYFDAHSGPGVFNIGHRHPALEEVKRTAVFGYGANEYPSYESNELAKRLASLSPGNFDKKVFFSSSGTESVEAAIRAAQVYRRSPTMMAFEGAFHGRTSGARTLTDRAHVTRYSYPAFPVIRLPFPEENTEMGRPDNFMKWVRRMLATKNLGEVAALFWEPIQGEGGVRVTSRPAFYSLLNEIVIPNGILLVADEVQTFSRTGRWFASEHFYIQPDIICVAKALGGGAPIGATIMREGVCWPEGGLYSNTWGGNPFCCACALATLDVLKNENLIEGSDMLGRTFEKVFTKELFRLVGNINGVANISTSGMGLMCRIDFKDPRGNPLTDLRNKVKEEAFKRRILLMSAGDSALRVMPPLVVSEEEVIWLARELARSVASAVKNL</sequence>
<evidence type="ECO:0000256" key="4">
    <source>
        <dbReference type="RuleBase" id="RU003560"/>
    </source>
</evidence>
<name>A0A1G2EXJ3_9BACT</name>
<comment type="similarity">
    <text evidence="2 4">Belongs to the class-III pyridoxal-phosphate-dependent aminotransferase family.</text>
</comment>